<keyword evidence="4 9" id="KW-0238">DNA-binding</keyword>
<feature type="DNA-binding region" description="Homeobox" evidence="9">
    <location>
        <begin position="245"/>
        <end position="304"/>
    </location>
</feature>
<dbReference type="PANTHER" id="PTHR24333">
    <property type="entry name" value="HOMEO BOX HB9 LIKE A-RELATED"/>
    <property type="match status" value="1"/>
</dbReference>
<dbReference type="InterPro" id="IPR009057">
    <property type="entry name" value="Homeodomain-like_sf"/>
</dbReference>
<evidence type="ECO:0000256" key="10">
    <source>
        <dbReference type="RuleBase" id="RU000682"/>
    </source>
</evidence>
<proteinExistence type="inferred from homology"/>
<evidence type="ECO:0000259" key="12">
    <source>
        <dbReference type="PROSITE" id="PS50071"/>
    </source>
</evidence>
<feature type="compositionally biased region" description="Low complexity" evidence="11">
    <location>
        <begin position="216"/>
        <end position="237"/>
    </location>
</feature>
<keyword evidence="3" id="KW-0805">Transcription regulation</keyword>
<keyword evidence="6" id="KW-0804">Transcription</keyword>
<sequence length="361" mass="38964">MDVSSSGCSRFLIDSLLSLRPPAALLSRAEAPELSPSSTTSTRSTSSISGCSAPPSPRREPVPRLESALLPGPLQHRSASFLIRDILADCRPYSDPGQVCSDPGQVCSDPGQVCSDPGRLYSDPGQVCSDPGQVCSDPGQVCSDPGQVCSDPGQVCSDPGQVYSDPGQVYSDPGQPYSDPGQLYSDPGQLCSDPGQTYSDPGQLYSDPGQSELDFSAPHSSSSSDSESRDPAGAADRAAGRLKKPRKARTAFSDQQLSRLERSFNTQKYLSVQDRMELAASLQLSDTQVKTWYQNRRTKWKRQSAVGLEFLAEAGRMFLPSPFLFPPAPPSLDLYLYRGHAHHPAPHLMPRLLTHTEPLPR</sequence>
<evidence type="ECO:0000256" key="6">
    <source>
        <dbReference type="ARBA" id="ARBA00023163"/>
    </source>
</evidence>
<organism evidence="13 14">
    <name type="scientific">Scomber scombrus</name>
    <name type="common">Atlantic mackerel</name>
    <name type="synonym">Scomber vernalis</name>
    <dbReference type="NCBI Taxonomy" id="13677"/>
    <lineage>
        <taxon>Eukaryota</taxon>
        <taxon>Metazoa</taxon>
        <taxon>Chordata</taxon>
        <taxon>Craniata</taxon>
        <taxon>Vertebrata</taxon>
        <taxon>Euteleostomi</taxon>
        <taxon>Actinopterygii</taxon>
        <taxon>Neopterygii</taxon>
        <taxon>Teleostei</taxon>
        <taxon>Neoteleostei</taxon>
        <taxon>Acanthomorphata</taxon>
        <taxon>Pelagiaria</taxon>
        <taxon>Scombriformes</taxon>
        <taxon>Scombridae</taxon>
        <taxon>Scomber</taxon>
    </lineage>
</organism>
<keyword evidence="2" id="KW-0217">Developmental protein</keyword>
<reference evidence="13 14" key="1">
    <citation type="submission" date="2024-01" db="EMBL/GenBank/DDBJ databases">
        <authorList>
            <person name="Alioto T."/>
            <person name="Alioto T."/>
            <person name="Gomez Garrido J."/>
        </authorList>
    </citation>
    <scope>NUCLEOTIDE SEQUENCE [LARGE SCALE GENOMIC DNA]</scope>
</reference>
<evidence type="ECO:0000256" key="2">
    <source>
        <dbReference type="ARBA" id="ARBA00022473"/>
    </source>
</evidence>
<keyword evidence="5 9" id="KW-0371">Homeobox</keyword>
<gene>
    <name evidence="13" type="ORF">FSCOSCO3_A003415</name>
</gene>
<evidence type="ECO:0000256" key="8">
    <source>
        <dbReference type="ARBA" id="ARBA00038196"/>
    </source>
</evidence>
<dbReference type="CDD" id="cd00086">
    <property type="entry name" value="homeodomain"/>
    <property type="match status" value="1"/>
</dbReference>
<evidence type="ECO:0000256" key="7">
    <source>
        <dbReference type="ARBA" id="ARBA00023242"/>
    </source>
</evidence>
<evidence type="ECO:0000313" key="13">
    <source>
        <dbReference type="EMBL" id="CAK6982905.1"/>
    </source>
</evidence>
<dbReference type="SMART" id="SM00389">
    <property type="entry name" value="HOX"/>
    <property type="match status" value="1"/>
</dbReference>
<evidence type="ECO:0000256" key="1">
    <source>
        <dbReference type="ARBA" id="ARBA00004123"/>
    </source>
</evidence>
<dbReference type="SUPFAM" id="SSF46689">
    <property type="entry name" value="Homeodomain-like"/>
    <property type="match status" value="1"/>
</dbReference>
<evidence type="ECO:0000256" key="5">
    <source>
        <dbReference type="ARBA" id="ARBA00023155"/>
    </source>
</evidence>
<dbReference type="EMBL" id="CAWUFR010001131">
    <property type="protein sequence ID" value="CAK6982905.1"/>
    <property type="molecule type" value="Genomic_DNA"/>
</dbReference>
<dbReference type="PROSITE" id="PS50071">
    <property type="entry name" value="HOMEOBOX_2"/>
    <property type="match status" value="1"/>
</dbReference>
<evidence type="ECO:0000313" key="14">
    <source>
        <dbReference type="Proteomes" id="UP001314229"/>
    </source>
</evidence>
<accession>A0AAV1QHA1</accession>
<dbReference type="Pfam" id="PF00046">
    <property type="entry name" value="Homeodomain"/>
    <property type="match status" value="1"/>
</dbReference>
<dbReference type="GO" id="GO:0000981">
    <property type="term" value="F:DNA-binding transcription factor activity, RNA polymerase II-specific"/>
    <property type="evidence" value="ECO:0007669"/>
    <property type="project" value="InterPro"/>
</dbReference>
<feature type="region of interest" description="Disordered" evidence="11">
    <location>
        <begin position="159"/>
        <end position="254"/>
    </location>
</feature>
<comment type="caution">
    <text evidence="13">The sequence shown here is derived from an EMBL/GenBank/DDBJ whole genome shotgun (WGS) entry which is preliminary data.</text>
</comment>
<dbReference type="PROSITE" id="PS00027">
    <property type="entry name" value="HOMEOBOX_1"/>
    <property type="match status" value="1"/>
</dbReference>
<dbReference type="GO" id="GO:0003677">
    <property type="term" value="F:DNA binding"/>
    <property type="evidence" value="ECO:0007669"/>
    <property type="project" value="UniProtKB-UniRule"/>
</dbReference>
<dbReference type="PANTHER" id="PTHR24333:SF5">
    <property type="entry name" value="VENT HOMEOBOX"/>
    <property type="match status" value="1"/>
</dbReference>
<dbReference type="Proteomes" id="UP001314229">
    <property type="component" value="Unassembled WGS sequence"/>
</dbReference>
<feature type="region of interest" description="Disordered" evidence="11">
    <location>
        <begin position="27"/>
        <end position="70"/>
    </location>
</feature>
<dbReference type="AlphaFoldDB" id="A0AAV1QHA1"/>
<dbReference type="InterPro" id="IPR050848">
    <property type="entry name" value="Homeobox_TF"/>
</dbReference>
<evidence type="ECO:0000256" key="9">
    <source>
        <dbReference type="PROSITE-ProRule" id="PRU00108"/>
    </source>
</evidence>
<keyword evidence="14" id="KW-1185">Reference proteome</keyword>
<name>A0AAV1QHA1_SCOSC</name>
<evidence type="ECO:0000256" key="4">
    <source>
        <dbReference type="ARBA" id="ARBA00023125"/>
    </source>
</evidence>
<keyword evidence="7 9" id="KW-0539">Nucleus</keyword>
<dbReference type="InterPro" id="IPR017970">
    <property type="entry name" value="Homeobox_CS"/>
</dbReference>
<feature type="domain" description="Homeobox" evidence="12">
    <location>
        <begin position="243"/>
        <end position="303"/>
    </location>
</feature>
<dbReference type="PRINTS" id="PR00024">
    <property type="entry name" value="HOMEOBOX"/>
</dbReference>
<evidence type="ECO:0000256" key="3">
    <source>
        <dbReference type="ARBA" id="ARBA00023015"/>
    </source>
</evidence>
<dbReference type="GO" id="GO:0005634">
    <property type="term" value="C:nucleus"/>
    <property type="evidence" value="ECO:0007669"/>
    <property type="project" value="UniProtKB-SubCell"/>
</dbReference>
<feature type="compositionally biased region" description="Low complexity" evidence="11">
    <location>
        <begin position="27"/>
        <end position="52"/>
    </location>
</feature>
<dbReference type="InterPro" id="IPR001356">
    <property type="entry name" value="HD"/>
</dbReference>
<comment type="subcellular location">
    <subcellularLocation>
        <location evidence="1 9 10">Nucleus</location>
    </subcellularLocation>
</comment>
<dbReference type="InterPro" id="IPR020479">
    <property type="entry name" value="HD_metazoa"/>
</dbReference>
<dbReference type="Gene3D" id="1.10.10.60">
    <property type="entry name" value="Homeodomain-like"/>
    <property type="match status" value="1"/>
</dbReference>
<feature type="compositionally biased region" description="Basic residues" evidence="11">
    <location>
        <begin position="240"/>
        <end position="249"/>
    </location>
</feature>
<protein>
    <submittedName>
        <fullName evidence="13">BarH-like homeobox 1a</fullName>
    </submittedName>
</protein>
<evidence type="ECO:0000256" key="11">
    <source>
        <dbReference type="SAM" id="MobiDB-lite"/>
    </source>
</evidence>
<comment type="similarity">
    <text evidence="8">Belongs to the BAR homeobox family.</text>
</comment>